<dbReference type="Gene3D" id="3.20.10.10">
    <property type="entry name" value="D-amino Acid Aminotransferase, subunit A, domain 2"/>
    <property type="match status" value="1"/>
</dbReference>
<organism evidence="11 14">
    <name type="scientific">Pseudoalteromonas aurantia</name>
    <dbReference type="NCBI Taxonomy" id="43654"/>
    <lineage>
        <taxon>Bacteria</taxon>
        <taxon>Pseudomonadati</taxon>
        <taxon>Pseudomonadota</taxon>
        <taxon>Gammaproteobacteria</taxon>
        <taxon>Alteromonadales</taxon>
        <taxon>Pseudoalteromonadaceae</taxon>
        <taxon>Pseudoalteromonas</taxon>
    </lineage>
</organism>
<evidence type="ECO:0000256" key="9">
    <source>
        <dbReference type="ARBA" id="ARBA00049529"/>
    </source>
</evidence>
<dbReference type="EMBL" id="PNBX01000047">
    <property type="protein sequence ID" value="TMO68011.1"/>
    <property type="molecule type" value="Genomic_DNA"/>
</dbReference>
<dbReference type="GO" id="GO:0046656">
    <property type="term" value="P:folic acid biosynthetic process"/>
    <property type="evidence" value="ECO:0007669"/>
    <property type="project" value="UniProtKB-KW"/>
</dbReference>
<dbReference type="Proteomes" id="UP000307164">
    <property type="component" value="Unassembled WGS sequence"/>
</dbReference>
<dbReference type="InterPro" id="IPR036038">
    <property type="entry name" value="Aminotransferase-like"/>
</dbReference>
<dbReference type="Pfam" id="PF01063">
    <property type="entry name" value="Aminotran_4"/>
    <property type="match status" value="1"/>
</dbReference>
<keyword evidence="4" id="KW-0663">Pyridoxal phosphate</keyword>
<dbReference type="AlphaFoldDB" id="A0A5S3V809"/>
<dbReference type="SUPFAM" id="SSF56752">
    <property type="entry name" value="D-aminoacid aminotransferase-like PLP-dependent enzymes"/>
    <property type="match status" value="1"/>
</dbReference>
<name>A0A5S3V809_9GAMM</name>
<evidence type="ECO:0000313" key="14">
    <source>
        <dbReference type="Proteomes" id="UP000307217"/>
    </source>
</evidence>
<dbReference type="GO" id="GO:0005829">
    <property type="term" value="C:cytosol"/>
    <property type="evidence" value="ECO:0007669"/>
    <property type="project" value="TreeGrafter"/>
</dbReference>
<dbReference type="InterPro" id="IPR001544">
    <property type="entry name" value="Aminotrans_IV"/>
</dbReference>
<proteinExistence type="inferred from homology"/>
<dbReference type="Proteomes" id="UP000307217">
    <property type="component" value="Unassembled WGS sequence"/>
</dbReference>
<evidence type="ECO:0000313" key="13">
    <source>
        <dbReference type="Proteomes" id="UP000307164"/>
    </source>
</evidence>
<evidence type="ECO:0000313" key="11">
    <source>
        <dbReference type="EMBL" id="TMO68011.1"/>
    </source>
</evidence>
<reference evidence="13 14" key="2">
    <citation type="submission" date="2019-06" db="EMBL/GenBank/DDBJ databases">
        <title>Co-occurence of chitin degradation, pigmentation and bioactivity in marine Pseudoalteromonas.</title>
        <authorList>
            <person name="Sonnenschein E.C."/>
            <person name="Bech P.K."/>
        </authorList>
    </citation>
    <scope>NUCLEOTIDE SEQUENCE [LARGE SCALE GENOMIC DNA]</scope>
    <source>
        <strain evidence="14">S3790</strain>
        <strain evidence="12 13">S3895</strain>
    </source>
</reference>
<keyword evidence="6 11" id="KW-0456">Lyase</keyword>
<dbReference type="GO" id="GO:0008153">
    <property type="term" value="P:4-aminobenzoate biosynthetic process"/>
    <property type="evidence" value="ECO:0007669"/>
    <property type="project" value="UniProtKB-UniRule"/>
</dbReference>
<reference evidence="11" key="3">
    <citation type="submission" date="2019-09" db="EMBL/GenBank/DDBJ databases">
        <title>Co-occurence of chitin degradation, pigmentation and bioactivity in marine Pseudoalteromonas.</title>
        <authorList>
            <person name="Sonnenschein E.C."/>
            <person name="Bech P.K."/>
        </authorList>
    </citation>
    <scope>NUCLEOTIDE SEQUENCE</scope>
    <source>
        <strain evidence="11">S3790</strain>
    </source>
</reference>
<dbReference type="EMBL" id="PNBW01000052">
    <property type="protein sequence ID" value="TMO73939.1"/>
    <property type="molecule type" value="Genomic_DNA"/>
</dbReference>
<keyword evidence="13" id="KW-1185">Reference proteome</keyword>
<comment type="cofactor">
    <cofactor evidence="1">
        <name>pyridoxal 5'-phosphate</name>
        <dbReference type="ChEBI" id="CHEBI:597326"/>
    </cofactor>
</comment>
<keyword evidence="5" id="KW-0289">Folate biosynthesis</keyword>
<dbReference type="PANTHER" id="PTHR42743:SF2">
    <property type="entry name" value="AMINODEOXYCHORISMATE LYASE"/>
    <property type="match status" value="1"/>
</dbReference>
<accession>A0A5S3V809</accession>
<dbReference type="GO" id="GO:0030170">
    <property type="term" value="F:pyridoxal phosphate binding"/>
    <property type="evidence" value="ECO:0007669"/>
    <property type="project" value="InterPro"/>
</dbReference>
<comment type="caution">
    <text evidence="11">The sequence shown here is derived from an EMBL/GenBank/DDBJ whole genome shotgun (WGS) entry which is preliminary data.</text>
</comment>
<dbReference type="NCBIfam" id="TIGR03461">
    <property type="entry name" value="pabC_Proteo"/>
    <property type="match status" value="1"/>
</dbReference>
<evidence type="ECO:0000256" key="6">
    <source>
        <dbReference type="ARBA" id="ARBA00023239"/>
    </source>
</evidence>
<evidence type="ECO:0000256" key="1">
    <source>
        <dbReference type="ARBA" id="ARBA00001933"/>
    </source>
</evidence>
<dbReference type="InterPro" id="IPR050571">
    <property type="entry name" value="Class-IV_PLP-Dep_Aminotrnsfr"/>
</dbReference>
<dbReference type="NCBIfam" id="NF004761">
    <property type="entry name" value="PRK06092.1"/>
    <property type="match status" value="1"/>
</dbReference>
<comment type="pathway">
    <text evidence="7">Cofactor biosynthesis; tetrahydrofolate biosynthesis; 4-aminobenzoate from chorismate: step 2/2.</text>
</comment>
<dbReference type="GO" id="GO:0008696">
    <property type="term" value="F:4-amino-4-deoxychorismate lyase activity"/>
    <property type="evidence" value="ECO:0007669"/>
    <property type="project" value="UniProtKB-UniRule"/>
</dbReference>
<evidence type="ECO:0000313" key="12">
    <source>
        <dbReference type="EMBL" id="TMO73939.1"/>
    </source>
</evidence>
<evidence type="ECO:0000256" key="7">
    <source>
        <dbReference type="ARBA" id="ARBA00035633"/>
    </source>
</evidence>
<dbReference type="OrthoDB" id="9805628at2"/>
<evidence type="ECO:0000256" key="8">
    <source>
        <dbReference type="ARBA" id="ARBA00035676"/>
    </source>
</evidence>
<reference evidence="13 14" key="1">
    <citation type="submission" date="2018-01" db="EMBL/GenBank/DDBJ databases">
        <authorList>
            <person name="Paulsen S."/>
            <person name="Gram L.K."/>
        </authorList>
    </citation>
    <scope>NUCLEOTIDE SEQUENCE [LARGE SCALE GENOMIC DNA]</scope>
    <source>
        <strain evidence="11 14">S3790</strain>
        <strain evidence="12 13">S3895</strain>
    </source>
</reference>
<dbReference type="InterPro" id="IPR043132">
    <property type="entry name" value="BCAT-like_C"/>
</dbReference>
<sequence>MNIIMTDTLSCKDRGLQYGDGFFTTVQIKAGQLALWSLHIQRLQQCQQRLGFTEFNWQELTDHCIEVAKIHQQAVLKVIITRGVGGRGYTPPVNVTPTVTVSVSEFPMHYTQLSKTGLCLGVSNIQLGHQPLLAGLKTLNRLEQVLIKQDAMQCNHDDVVVMDIDNHVIETSVGNIIGYQEGVFYTPRLDKCGIEGVYLKHLAQHNLIKPTQIKLEQLLEMDAVVVCNSLMECMPVSQLGEKAYDLDIVLGAIRMLNNKVQS</sequence>
<dbReference type="InterPro" id="IPR043131">
    <property type="entry name" value="BCAT-like_N"/>
</dbReference>
<evidence type="ECO:0000256" key="10">
    <source>
        <dbReference type="NCBIfam" id="TIGR03461"/>
    </source>
</evidence>
<comment type="subunit">
    <text evidence="3">Homodimer.</text>
</comment>
<evidence type="ECO:0000256" key="3">
    <source>
        <dbReference type="ARBA" id="ARBA00011738"/>
    </source>
</evidence>
<evidence type="ECO:0000256" key="5">
    <source>
        <dbReference type="ARBA" id="ARBA00022909"/>
    </source>
</evidence>
<dbReference type="PANTHER" id="PTHR42743">
    <property type="entry name" value="AMINO-ACID AMINOTRANSFERASE"/>
    <property type="match status" value="1"/>
</dbReference>
<protein>
    <recommendedName>
        <fullName evidence="8 10">Aminodeoxychorismate lyase</fullName>
        <ecNumber evidence="8 10">4.1.3.38</ecNumber>
    </recommendedName>
</protein>
<comment type="catalytic activity">
    <reaction evidence="9">
        <text>4-amino-4-deoxychorismate = 4-aminobenzoate + pyruvate + H(+)</text>
        <dbReference type="Rhea" id="RHEA:16201"/>
        <dbReference type="ChEBI" id="CHEBI:15361"/>
        <dbReference type="ChEBI" id="CHEBI:15378"/>
        <dbReference type="ChEBI" id="CHEBI:17836"/>
        <dbReference type="ChEBI" id="CHEBI:58406"/>
        <dbReference type="EC" id="4.1.3.38"/>
    </reaction>
</comment>
<dbReference type="Gene3D" id="3.30.470.10">
    <property type="match status" value="1"/>
</dbReference>
<dbReference type="EC" id="4.1.3.38" evidence="8 10"/>
<evidence type="ECO:0000256" key="4">
    <source>
        <dbReference type="ARBA" id="ARBA00022898"/>
    </source>
</evidence>
<comment type="similarity">
    <text evidence="2">Belongs to the class-IV pyridoxal-phosphate-dependent aminotransferase family.</text>
</comment>
<evidence type="ECO:0000256" key="2">
    <source>
        <dbReference type="ARBA" id="ARBA00009320"/>
    </source>
</evidence>
<gene>
    <name evidence="11" type="primary">pabC</name>
    <name evidence="11" type="ORF">CWC19_11870</name>
    <name evidence="12" type="ORF">CWC20_11960</name>
</gene>
<dbReference type="InterPro" id="IPR017824">
    <property type="entry name" value="Aminodeoxychorismate_lyase_IV"/>
</dbReference>
<dbReference type="RefSeq" id="WP_138592070.1">
    <property type="nucleotide sequence ID" value="NZ_PNBW01000052.1"/>
</dbReference>